<keyword evidence="4 7" id="KW-0812">Transmembrane</keyword>
<feature type="transmembrane region" description="Helical" evidence="7">
    <location>
        <begin position="300"/>
        <end position="322"/>
    </location>
</feature>
<accession>A0A0R2D039</accession>
<dbReference type="InterPro" id="IPR000917">
    <property type="entry name" value="Sulfatase_N"/>
</dbReference>
<gene>
    <name evidence="9" type="ORF">FC19_GL001694</name>
</gene>
<evidence type="ECO:0000256" key="7">
    <source>
        <dbReference type="SAM" id="Phobius"/>
    </source>
</evidence>
<feature type="transmembrane region" description="Helical" evidence="7">
    <location>
        <begin position="161"/>
        <end position="181"/>
    </location>
</feature>
<dbReference type="Pfam" id="PF00884">
    <property type="entry name" value="Sulfatase"/>
    <property type="match status" value="1"/>
</dbReference>
<dbReference type="STRING" id="1423725.FC19_GL001694"/>
<keyword evidence="6 7" id="KW-0472">Membrane</keyword>
<dbReference type="Proteomes" id="UP000051015">
    <property type="component" value="Unassembled WGS sequence"/>
</dbReference>
<organism evidence="9 10">
    <name type="scientific">Liquorilactobacillus aquaticus DSM 21051</name>
    <dbReference type="NCBI Taxonomy" id="1423725"/>
    <lineage>
        <taxon>Bacteria</taxon>
        <taxon>Bacillati</taxon>
        <taxon>Bacillota</taxon>
        <taxon>Bacilli</taxon>
        <taxon>Lactobacillales</taxon>
        <taxon>Lactobacillaceae</taxon>
        <taxon>Liquorilactobacillus</taxon>
    </lineage>
</organism>
<evidence type="ECO:0000256" key="5">
    <source>
        <dbReference type="ARBA" id="ARBA00022989"/>
    </source>
</evidence>
<dbReference type="AlphaFoldDB" id="A0A0R2D039"/>
<keyword evidence="5 7" id="KW-1133">Transmembrane helix</keyword>
<feature type="transmembrane region" description="Helical" evidence="7">
    <location>
        <begin position="109"/>
        <end position="126"/>
    </location>
</feature>
<dbReference type="Gene3D" id="3.40.720.10">
    <property type="entry name" value="Alkaline Phosphatase, subunit A"/>
    <property type="match status" value="1"/>
</dbReference>
<dbReference type="InterPro" id="IPR050448">
    <property type="entry name" value="OpgB/LTA_synthase_biosynth"/>
</dbReference>
<evidence type="ECO:0000256" key="6">
    <source>
        <dbReference type="ARBA" id="ARBA00023136"/>
    </source>
</evidence>
<keyword evidence="10" id="KW-1185">Reference proteome</keyword>
<evidence type="ECO:0000259" key="8">
    <source>
        <dbReference type="Pfam" id="PF00884"/>
    </source>
</evidence>
<dbReference type="PATRIC" id="fig|1423725.3.peg.1741"/>
<sequence length="977" mass="111345">MMPFTITILFIIYQLLSSAVTPPLIGEQPYRYLLYWSLFVFSSTAVNLIPLYMGALARRNPHPIRNLGKIVFFFFSIGISGILLALLLFKSFAARDIWLLFFPLSHNDFPFAASLLVWYILGYRISTYLDSLSANNKHSIMLFLMWLFVAMPFIFNKPLWGINSASSLVWTGFLFILGNYFSDSRSYSKKYYLKYAGLFLLSLLALVLFLKIAPISQTPGNLDSRFFSSYAVIPFILSLCLFNIFKKSFTITTSAIKHHAYSSWMIFTAVIFTSLPIFNYRLKTNYMIANKLSLVSWLKELIVCSGIILLIVICLTLLFNRLARLSLISRRLEKISPKQLSDVYNFTPFVKKMIKNNKRLIFSFIWGAVLTIIQFWSVQLATNRLTINLLKQTLLTSQNQILLNVLIFLTLFIALYALINRYTYSLFIATGISIFISISEYLKIKMRNEPILPADLSMITSIDELAKMIGNFALYGIIALLIVLTVSSILITLKFERNYHNRFHSWRKRLLTLLFSGIILFFSLGISDKSSVSSIIQGAFSVQNIAWDATRNAQLNGPVLQFFSGLSPSIMPEPSGYSKSKIAQITKKYSAEAHKINKTRKNSLNNQTVIFVLSESYSDPNRVPNLKVTPNPIPYLTSLKKQTTSGLMLSTGYGGGTANLEWQSLTGLSYSNLSSTLSLPYYQIVPQQKSAPAFTDLFKNKVAIHPFTATFYNRINVFKKFGFQKFYYVGSKDKLTYTQKLDNSTMISDRSAYNETIKQARKYRKGSTFIQLTTMQNHQPYNDFYTSSKYKISGSAVNDADKQKLQTYSQGLNYTDWALRSFIRKINKINRPVTLVWYGDHLPGLYSGDSMSKYGLQLHQTDYFIYSNQEASKLKQNIASPYQFPALSLAAGNNKVSPYYALLTKVSADLPAMNTNPSFDGEKNNSYNIFVSQANKIVQKKSLSKKQKELLHDYLLIQYDLTAGKQYSATWAQQKVK</sequence>
<comment type="subcellular location">
    <subcellularLocation>
        <location evidence="1">Cell membrane</location>
        <topology evidence="1">Multi-pass membrane protein</topology>
    </subcellularLocation>
</comment>
<comment type="caution">
    <text evidence="9">The sequence shown here is derived from an EMBL/GenBank/DDBJ whole genome shotgun (WGS) entry which is preliminary data.</text>
</comment>
<feature type="transmembrane region" description="Helical" evidence="7">
    <location>
        <begin position="193"/>
        <end position="215"/>
    </location>
</feature>
<dbReference type="GO" id="GO:0005886">
    <property type="term" value="C:plasma membrane"/>
    <property type="evidence" value="ECO:0007669"/>
    <property type="project" value="UniProtKB-SubCell"/>
</dbReference>
<keyword evidence="3" id="KW-1003">Cell membrane</keyword>
<feature type="transmembrane region" description="Helical" evidence="7">
    <location>
        <begin position="261"/>
        <end position="280"/>
    </location>
</feature>
<dbReference type="SUPFAM" id="SSF53649">
    <property type="entry name" value="Alkaline phosphatase-like"/>
    <property type="match status" value="1"/>
</dbReference>
<evidence type="ECO:0000256" key="3">
    <source>
        <dbReference type="ARBA" id="ARBA00022475"/>
    </source>
</evidence>
<feature type="transmembrane region" description="Helical" evidence="7">
    <location>
        <begin position="67"/>
        <end position="89"/>
    </location>
</feature>
<evidence type="ECO:0000313" key="9">
    <source>
        <dbReference type="EMBL" id="KRM97389.1"/>
    </source>
</evidence>
<comment type="pathway">
    <text evidence="2">Cell wall biogenesis; lipoteichoic acid biosynthesis.</text>
</comment>
<evidence type="ECO:0000256" key="1">
    <source>
        <dbReference type="ARBA" id="ARBA00004651"/>
    </source>
</evidence>
<feature type="transmembrane region" description="Helical" evidence="7">
    <location>
        <begin position="138"/>
        <end position="155"/>
    </location>
</feature>
<dbReference type="InterPro" id="IPR017850">
    <property type="entry name" value="Alkaline_phosphatase_core_sf"/>
</dbReference>
<protein>
    <recommendedName>
        <fullName evidence="8">Sulfatase N-terminal domain-containing protein</fullName>
    </recommendedName>
</protein>
<feature type="transmembrane region" description="Helical" evidence="7">
    <location>
        <begin position="472"/>
        <end position="490"/>
    </location>
</feature>
<dbReference type="PANTHER" id="PTHR47371">
    <property type="entry name" value="LIPOTEICHOIC ACID SYNTHASE"/>
    <property type="match status" value="1"/>
</dbReference>
<feature type="transmembrane region" description="Helical" evidence="7">
    <location>
        <begin position="227"/>
        <end position="245"/>
    </location>
</feature>
<name>A0A0R2D039_9LACO</name>
<proteinExistence type="predicted"/>
<dbReference type="PANTHER" id="PTHR47371:SF3">
    <property type="entry name" value="PHOSPHOGLYCEROL TRANSFERASE I"/>
    <property type="match status" value="1"/>
</dbReference>
<evidence type="ECO:0000313" key="10">
    <source>
        <dbReference type="Proteomes" id="UP000051015"/>
    </source>
</evidence>
<evidence type="ECO:0000256" key="2">
    <source>
        <dbReference type="ARBA" id="ARBA00004936"/>
    </source>
</evidence>
<feature type="transmembrane region" description="Helical" evidence="7">
    <location>
        <begin position="426"/>
        <end position="444"/>
    </location>
</feature>
<feature type="transmembrane region" description="Helical" evidence="7">
    <location>
        <begin position="35"/>
        <end position="55"/>
    </location>
</feature>
<dbReference type="CDD" id="cd16015">
    <property type="entry name" value="LTA_synthase"/>
    <property type="match status" value="1"/>
</dbReference>
<reference evidence="9 10" key="1">
    <citation type="journal article" date="2015" name="Genome Announc.">
        <title>Expanding the biotechnology potential of lactobacilli through comparative genomics of 213 strains and associated genera.</title>
        <authorList>
            <person name="Sun Z."/>
            <person name="Harris H.M."/>
            <person name="McCann A."/>
            <person name="Guo C."/>
            <person name="Argimon S."/>
            <person name="Zhang W."/>
            <person name="Yang X."/>
            <person name="Jeffery I.B."/>
            <person name="Cooney J.C."/>
            <person name="Kagawa T.F."/>
            <person name="Liu W."/>
            <person name="Song Y."/>
            <person name="Salvetti E."/>
            <person name="Wrobel A."/>
            <person name="Rasinkangas P."/>
            <person name="Parkhill J."/>
            <person name="Rea M.C."/>
            <person name="O'Sullivan O."/>
            <person name="Ritari J."/>
            <person name="Douillard F.P."/>
            <person name="Paul Ross R."/>
            <person name="Yang R."/>
            <person name="Briner A.E."/>
            <person name="Felis G.E."/>
            <person name="de Vos W.M."/>
            <person name="Barrangou R."/>
            <person name="Klaenhammer T.R."/>
            <person name="Caufield P.W."/>
            <person name="Cui Y."/>
            <person name="Zhang H."/>
            <person name="O'Toole P.W."/>
        </authorList>
    </citation>
    <scope>NUCLEOTIDE SEQUENCE [LARGE SCALE GENOMIC DNA]</scope>
    <source>
        <strain evidence="9 10">DSM 21051</strain>
    </source>
</reference>
<feature type="transmembrane region" description="Helical" evidence="7">
    <location>
        <begin position="510"/>
        <end position="527"/>
    </location>
</feature>
<dbReference type="EMBL" id="AYZD01000002">
    <property type="protein sequence ID" value="KRM97389.1"/>
    <property type="molecule type" value="Genomic_DNA"/>
</dbReference>
<evidence type="ECO:0000256" key="4">
    <source>
        <dbReference type="ARBA" id="ARBA00022692"/>
    </source>
</evidence>
<feature type="domain" description="Sulfatase N-terminal" evidence="8">
    <location>
        <begin position="607"/>
        <end position="882"/>
    </location>
</feature>
<feature type="transmembrane region" description="Helical" evidence="7">
    <location>
        <begin position="401"/>
        <end position="419"/>
    </location>
</feature>
<feature type="transmembrane region" description="Helical" evidence="7">
    <location>
        <begin position="360"/>
        <end position="381"/>
    </location>
</feature>